<feature type="domain" description="Reverse transcriptase" evidence="2">
    <location>
        <begin position="823"/>
        <end position="1107"/>
    </location>
</feature>
<organism evidence="3 4">
    <name type="scientific">Trichogramma brassicae</name>
    <dbReference type="NCBI Taxonomy" id="86971"/>
    <lineage>
        <taxon>Eukaryota</taxon>
        <taxon>Metazoa</taxon>
        <taxon>Ecdysozoa</taxon>
        <taxon>Arthropoda</taxon>
        <taxon>Hexapoda</taxon>
        <taxon>Insecta</taxon>
        <taxon>Pterygota</taxon>
        <taxon>Neoptera</taxon>
        <taxon>Endopterygota</taxon>
        <taxon>Hymenoptera</taxon>
        <taxon>Apocrita</taxon>
        <taxon>Proctotrupomorpha</taxon>
        <taxon>Chalcidoidea</taxon>
        <taxon>Trichogrammatidae</taxon>
        <taxon>Trichogramma</taxon>
    </lineage>
</organism>
<evidence type="ECO:0000313" key="4">
    <source>
        <dbReference type="Proteomes" id="UP000479190"/>
    </source>
</evidence>
<dbReference type="GO" id="GO:0003824">
    <property type="term" value="F:catalytic activity"/>
    <property type="evidence" value="ECO:0007669"/>
    <property type="project" value="InterPro"/>
</dbReference>
<dbReference type="InterPro" id="IPR043502">
    <property type="entry name" value="DNA/RNA_pol_sf"/>
</dbReference>
<evidence type="ECO:0000313" key="3">
    <source>
        <dbReference type="EMBL" id="CAB0043300.1"/>
    </source>
</evidence>
<dbReference type="PROSITE" id="PS50878">
    <property type="entry name" value="RT_POL"/>
    <property type="match status" value="1"/>
</dbReference>
<dbReference type="OrthoDB" id="7700944at2759"/>
<dbReference type="InterPro" id="IPR036691">
    <property type="entry name" value="Endo/exonu/phosph_ase_sf"/>
</dbReference>
<gene>
    <name evidence="3" type="ORF">TBRA_LOCUS14888</name>
</gene>
<protein>
    <recommendedName>
        <fullName evidence="2">Reverse transcriptase domain-containing protein</fullName>
    </recommendedName>
</protein>
<dbReference type="InterPro" id="IPR005135">
    <property type="entry name" value="Endo/exonuclease/phosphatase"/>
</dbReference>
<feature type="region of interest" description="Disordered" evidence="1">
    <location>
        <begin position="330"/>
        <end position="354"/>
    </location>
</feature>
<reference evidence="3 4" key="1">
    <citation type="submission" date="2020-02" db="EMBL/GenBank/DDBJ databases">
        <authorList>
            <person name="Ferguson B K."/>
        </authorList>
    </citation>
    <scope>NUCLEOTIDE SEQUENCE [LARGE SCALE GENOMIC DNA]</scope>
</reference>
<dbReference type="CDD" id="cd01650">
    <property type="entry name" value="RT_nLTR_like"/>
    <property type="match status" value="1"/>
</dbReference>
<feature type="compositionally biased region" description="Basic residues" evidence="1">
    <location>
        <begin position="342"/>
        <end position="352"/>
    </location>
</feature>
<dbReference type="Pfam" id="PF00078">
    <property type="entry name" value="RVT_1"/>
    <property type="match status" value="1"/>
</dbReference>
<keyword evidence="4" id="KW-1185">Reference proteome</keyword>
<evidence type="ECO:0000256" key="1">
    <source>
        <dbReference type="SAM" id="MobiDB-lite"/>
    </source>
</evidence>
<dbReference type="EMBL" id="CADCXV010001301">
    <property type="protein sequence ID" value="CAB0043300.1"/>
    <property type="molecule type" value="Genomic_DNA"/>
</dbReference>
<dbReference type="SUPFAM" id="SSF56672">
    <property type="entry name" value="DNA/RNA polymerases"/>
    <property type="match status" value="1"/>
</dbReference>
<feature type="region of interest" description="Disordered" evidence="1">
    <location>
        <begin position="194"/>
        <end position="215"/>
    </location>
</feature>
<dbReference type="InterPro" id="IPR000477">
    <property type="entry name" value="RT_dom"/>
</dbReference>
<dbReference type="SUPFAM" id="SSF56219">
    <property type="entry name" value="DNase I-like"/>
    <property type="match status" value="1"/>
</dbReference>
<dbReference type="PANTHER" id="PTHR19446">
    <property type="entry name" value="REVERSE TRANSCRIPTASES"/>
    <property type="match status" value="1"/>
</dbReference>
<dbReference type="GO" id="GO:0071897">
    <property type="term" value="P:DNA biosynthetic process"/>
    <property type="evidence" value="ECO:0007669"/>
    <property type="project" value="UniProtKB-ARBA"/>
</dbReference>
<evidence type="ECO:0000259" key="2">
    <source>
        <dbReference type="PROSITE" id="PS50878"/>
    </source>
</evidence>
<accession>A0A6H5J4E6</accession>
<sequence length="1578" mass="176383">MAGNCAIGVGHECHVYYHARNTCTTGALSSASFACESVIPHVLSTDGDDDDDTNLSRETNVRDARYARSRTHDRRDHVIVAVHVTTRSCAGCRKAPATRRRCYHPCFCLYWLYKVQSTALLLNITIFCLKYSKNQKQFKTGIMGFKKKFKLIKEPVGSDSQVPVVDGCEGGQYPASSESYPGAILKTADVAELSSQKPPGDVPPRRSSIGGYSDVSSASLSKRKRTSSGAAGAVDPCEIFLSIEADISMILDAFAARSRKEKYKEAMDAVPGRLENIRQDVFKFAMENALLKARIAQLEGQLEAAQSRSKSFAEVAQRKVVHKERLKTVTTAQAAGQPPKPKPTRARKRSPKRERFVATVRATSALGVRTGEELKAELFKAVDPVKANIGFDAIVKAKDLVIVEVRSRADLNRLLGSNGIKEKLRTLSRKTRCSGLWRVKRSRNASDELVVSAVVEGIDVLLIAEPHTHGGQACALGNFSRVVITGQRGDETPWAAVVVLSPNITATHLRQYSSAHCVCVELSGAFGSVVVISQYHQYSHEPEVNIDYLDRLLSRLRSRRVIIGMDLNGTSPQWSSRVQVADERGLLLEEVIHRHGLAAVYRPGHPSTSVRGDKDVDVTLVTSELEAQVCDWTVRECWTTDDHRPITYCLREQVATGVPRTPRYNVRRAYWKRYGREVSRLLEEVSCTDPATPREIDALPQSLSGVLLTAAQTAIPRKKMTSEKIAPKSAVNSLMVDDSSTTGWTETATALLDGFFADPATPDRVVPSSKAADTALWSVLEVLKAVRSMKSEKCPGEVMIEADMIKAACGYYFLRPLTCLMNACLRLRRFSSSWKSGAICVLLKSPDKDRSALKSYRPVCLLPVLSKVLERFIRWRLLPVISSEDHASSRQFGFRAGHSTADAIGLARSIVSGCGKPLAFGILFDITGAFDNLRWHSVMEKLATRSCPGNIWQLVRDYLDGRTVSLTSAGSRVARKVKKGATLGSILGPDMWNMCMDPVLREVQERGGEIVAYADDLLLLVPGDRRTDCEVRAQSMTDVIAGWARRLSLEISRSKTEMILLKNNATGAHRDYRRKGVWFLPAPSSVARAQWGISYGAMRHLYAGVFLPTMLYAVMAWGDLVTSTLALKLERMQRVALLRICRAYRTASIVSLQVCAGLLPLDFESIRWRLRAQIKRGASFEMYGIAFQEGDNKRQALQRVESSLLALWQERWTTTSKGEVAKRFFPTIESRISKDFVELDHYVSQFLTGHGDFSYRLNAFKLAESPLCSCGADETVRHVLLECGRLEAPRVELKEYMARVGIPWPPDLSAFVETKEVYGIFRGTCRALLLEKRRLDVEERDRARTRNRWLISRSLTSKDRESELTFQRIRCGVLPRQFFRAFRGFGGPVRIIRRCTLCDEQTTLANTLKNEWVVYFQYRQVEEITFENNQNGIHVPDACDLPHVEYTLNRSEYSTIKRAFRYFYRELQAIRLNNSAPSRERGGRCFMCAELQRVRGRPVPGESLQSEQEANAAVAGDRRSAELARLALHQVVYYTTFDAIAYLAELPLPAAPKMLRIMVVCLHRCTPSKFSSGVGLRN</sequence>
<dbReference type="Gene3D" id="3.60.10.10">
    <property type="entry name" value="Endonuclease/exonuclease/phosphatase"/>
    <property type="match status" value="1"/>
</dbReference>
<dbReference type="Proteomes" id="UP000479190">
    <property type="component" value="Unassembled WGS sequence"/>
</dbReference>
<name>A0A6H5J4E6_9HYME</name>
<proteinExistence type="predicted"/>
<dbReference type="Pfam" id="PF14529">
    <property type="entry name" value="Exo_endo_phos_2"/>
    <property type="match status" value="1"/>
</dbReference>